<dbReference type="PROSITE" id="PS50994">
    <property type="entry name" value="INTEGRASE"/>
    <property type="match status" value="1"/>
</dbReference>
<feature type="domain" description="Integrase catalytic" evidence="1">
    <location>
        <begin position="1"/>
        <end position="139"/>
    </location>
</feature>
<dbReference type="InterPro" id="IPR012337">
    <property type="entry name" value="RNaseH-like_sf"/>
</dbReference>
<dbReference type="EMBL" id="CAXLJL010000401">
    <property type="protein sequence ID" value="CAL5137523.1"/>
    <property type="molecule type" value="Genomic_DNA"/>
</dbReference>
<dbReference type="InterPro" id="IPR001584">
    <property type="entry name" value="Integrase_cat-core"/>
</dbReference>
<evidence type="ECO:0000259" key="1">
    <source>
        <dbReference type="PROSITE" id="PS50994"/>
    </source>
</evidence>
<protein>
    <recommendedName>
        <fullName evidence="1">Integrase catalytic domain-containing protein</fullName>
    </recommendedName>
</protein>
<dbReference type="Pfam" id="PF18701">
    <property type="entry name" value="DUF5641"/>
    <property type="match status" value="1"/>
</dbReference>
<organism evidence="3 4">
    <name type="scientific">Calicophoron daubneyi</name>
    <name type="common">Rumen fluke</name>
    <name type="synonym">Paramphistomum daubneyi</name>
    <dbReference type="NCBI Taxonomy" id="300641"/>
    <lineage>
        <taxon>Eukaryota</taxon>
        <taxon>Metazoa</taxon>
        <taxon>Spiralia</taxon>
        <taxon>Lophotrochozoa</taxon>
        <taxon>Platyhelminthes</taxon>
        <taxon>Trematoda</taxon>
        <taxon>Digenea</taxon>
        <taxon>Plagiorchiida</taxon>
        <taxon>Pronocephalata</taxon>
        <taxon>Paramphistomoidea</taxon>
        <taxon>Paramphistomidae</taxon>
        <taxon>Calicophoron</taxon>
    </lineage>
</organism>
<name>A0AAV2TSV0_CALDB</name>
<dbReference type="AlphaFoldDB" id="A0AAV2TSV0"/>
<accession>A0AAV2TSV0</accession>
<dbReference type="Proteomes" id="UP001497525">
    <property type="component" value="Unassembled WGS sequence"/>
</dbReference>
<dbReference type="InterPro" id="IPR036397">
    <property type="entry name" value="RNaseH_sf"/>
</dbReference>
<dbReference type="SUPFAM" id="SSF53098">
    <property type="entry name" value="Ribonuclease H-like"/>
    <property type="match status" value="1"/>
</dbReference>
<gene>
    <name evidence="2" type="ORF">CDAUBV1_LOCUS11826</name>
    <name evidence="3" type="ORF">CDAUBV1_LOCUS14797</name>
</gene>
<evidence type="ECO:0000313" key="2">
    <source>
        <dbReference type="EMBL" id="CAL5137523.1"/>
    </source>
</evidence>
<dbReference type="PANTHER" id="PTHR47331:SF1">
    <property type="entry name" value="GAG-LIKE PROTEIN"/>
    <property type="match status" value="1"/>
</dbReference>
<reference evidence="3" key="1">
    <citation type="submission" date="2024-06" db="EMBL/GenBank/DDBJ databases">
        <authorList>
            <person name="Liu X."/>
            <person name="Lenzi L."/>
            <person name="Haldenby T S."/>
            <person name="Uol C."/>
        </authorList>
    </citation>
    <scope>NUCLEOTIDE SEQUENCE</scope>
</reference>
<sequence>MSTDSFIMLLMRFVGRRGPPTDLYSDNGSNFTYANKELKKWLSNLDQEKIDAKLVVRGMQWHFNPPYASHRGGVWERLIRSVRRILTAICTEQALDDEGLSSVMVEAERIMNNRPVAPVVHGDPEAIALTPNHLLLLRGNQGLQLKETMLERYRARWKQANHLASVFWKRWSREYLSTMQARQKWMTTARNLQEGDVVLVISESLPKGKWPLGIVNKCFPGTDGLVRMVEVKTRNGLIKRDVRQLSFLEGEGVG</sequence>
<dbReference type="GO" id="GO:0015074">
    <property type="term" value="P:DNA integration"/>
    <property type="evidence" value="ECO:0007669"/>
    <property type="project" value="InterPro"/>
</dbReference>
<comment type="caution">
    <text evidence="3">The sequence shown here is derived from an EMBL/GenBank/DDBJ whole genome shotgun (WGS) entry which is preliminary data.</text>
</comment>
<dbReference type="EMBL" id="CAXLJL010000623">
    <property type="protein sequence ID" value="CAL5139681.1"/>
    <property type="molecule type" value="Genomic_DNA"/>
</dbReference>
<evidence type="ECO:0000313" key="4">
    <source>
        <dbReference type="Proteomes" id="UP001497525"/>
    </source>
</evidence>
<dbReference type="PANTHER" id="PTHR47331">
    <property type="entry name" value="PHD-TYPE DOMAIN-CONTAINING PROTEIN"/>
    <property type="match status" value="1"/>
</dbReference>
<dbReference type="GO" id="GO:0003676">
    <property type="term" value="F:nucleic acid binding"/>
    <property type="evidence" value="ECO:0007669"/>
    <property type="project" value="InterPro"/>
</dbReference>
<dbReference type="InterPro" id="IPR040676">
    <property type="entry name" value="DUF5641"/>
</dbReference>
<evidence type="ECO:0000313" key="3">
    <source>
        <dbReference type="EMBL" id="CAL5139681.1"/>
    </source>
</evidence>
<proteinExistence type="predicted"/>
<dbReference type="Gene3D" id="3.30.420.10">
    <property type="entry name" value="Ribonuclease H-like superfamily/Ribonuclease H"/>
    <property type="match status" value="1"/>
</dbReference>